<dbReference type="GO" id="GO:0016780">
    <property type="term" value="F:phosphotransferase activity, for other substituted phosphate groups"/>
    <property type="evidence" value="ECO:0007669"/>
    <property type="project" value="InterPro"/>
</dbReference>
<keyword evidence="2" id="KW-0808">Transferase</keyword>
<sequence length="305" mass="35345">MSDQNKPSLESTLKSTDTEEFIDIYFYRPIGYRWALLFQKLGITPNVVTIASIFIGIAAGVCFYFDELWISILGIFLLIWANSYDSADGQLARMTKNFSPLGRALDGFAGDLWFASIYIAICMRLEPVFGGYIWLLAIIAGYFHSKQASMADYYRNIHLLFLKGKSGSELDNSVELNEKYNSISVKDGWFEKTYLFLYRAYTKGQESWTPAFQKMFKSLKDKYGETAPEQFRKDFREKSLPLMKWTNILSFNTRAIVLFISILVKQPWIYFVFELTVLNAILIYMVMSHERICRKFAQDINAGKY</sequence>
<dbReference type="GO" id="GO:0008654">
    <property type="term" value="P:phospholipid biosynthetic process"/>
    <property type="evidence" value="ECO:0007669"/>
    <property type="project" value="InterPro"/>
</dbReference>
<keyword evidence="1" id="KW-1133">Transmembrane helix</keyword>
<feature type="transmembrane region" description="Helical" evidence="1">
    <location>
        <begin position="242"/>
        <end position="262"/>
    </location>
</feature>
<feature type="transmembrane region" description="Helical" evidence="1">
    <location>
        <begin position="268"/>
        <end position="287"/>
    </location>
</feature>
<keyword evidence="1" id="KW-0812">Transmembrane</keyword>
<accession>A0A1M5HS80</accession>
<dbReference type="InterPro" id="IPR043130">
    <property type="entry name" value="CDP-OH_PTrfase_TM_dom"/>
</dbReference>
<name>A0A1M5HS80_9BACT</name>
<dbReference type="EMBL" id="FQUC01000017">
    <property type="protein sequence ID" value="SHG18834.1"/>
    <property type="molecule type" value="Genomic_DNA"/>
</dbReference>
<keyword evidence="1" id="KW-0472">Membrane</keyword>
<feature type="transmembrane region" description="Helical" evidence="1">
    <location>
        <begin position="47"/>
        <end position="80"/>
    </location>
</feature>
<keyword evidence="3" id="KW-1185">Reference proteome</keyword>
<dbReference type="Proteomes" id="UP000184480">
    <property type="component" value="Unassembled WGS sequence"/>
</dbReference>
<gene>
    <name evidence="2" type="ORF">SAMN05444362_11721</name>
</gene>
<dbReference type="OrthoDB" id="9785831at2"/>
<dbReference type="Gene3D" id="1.20.120.1760">
    <property type="match status" value="1"/>
</dbReference>
<protein>
    <submittedName>
        <fullName evidence="2">CDP-alcohol phosphatidyltransferase</fullName>
    </submittedName>
</protein>
<dbReference type="GO" id="GO:0016020">
    <property type="term" value="C:membrane"/>
    <property type="evidence" value="ECO:0007669"/>
    <property type="project" value="InterPro"/>
</dbReference>
<dbReference type="RefSeq" id="WP_062182782.1">
    <property type="nucleotide sequence ID" value="NZ_BBXL01000018.1"/>
</dbReference>
<organism evidence="2 3">
    <name type="scientific">Dysgonomonas macrotermitis</name>
    <dbReference type="NCBI Taxonomy" id="1346286"/>
    <lineage>
        <taxon>Bacteria</taxon>
        <taxon>Pseudomonadati</taxon>
        <taxon>Bacteroidota</taxon>
        <taxon>Bacteroidia</taxon>
        <taxon>Bacteroidales</taxon>
        <taxon>Dysgonomonadaceae</taxon>
        <taxon>Dysgonomonas</taxon>
    </lineage>
</organism>
<dbReference type="InterPro" id="IPR000462">
    <property type="entry name" value="CDP-OH_P_trans"/>
</dbReference>
<dbReference type="STRING" id="1346286.SAMN05444362_11721"/>
<evidence type="ECO:0000313" key="3">
    <source>
        <dbReference type="Proteomes" id="UP000184480"/>
    </source>
</evidence>
<proteinExistence type="predicted"/>
<evidence type="ECO:0000256" key="1">
    <source>
        <dbReference type="SAM" id="Phobius"/>
    </source>
</evidence>
<feature type="transmembrane region" description="Helical" evidence="1">
    <location>
        <begin position="127"/>
        <end position="145"/>
    </location>
</feature>
<dbReference type="AlphaFoldDB" id="A0A1M5HS80"/>
<dbReference type="Pfam" id="PF01066">
    <property type="entry name" value="CDP-OH_P_transf"/>
    <property type="match status" value="1"/>
</dbReference>
<evidence type="ECO:0000313" key="2">
    <source>
        <dbReference type="EMBL" id="SHG18834.1"/>
    </source>
</evidence>
<reference evidence="3" key="1">
    <citation type="submission" date="2016-11" db="EMBL/GenBank/DDBJ databases">
        <authorList>
            <person name="Varghese N."/>
            <person name="Submissions S."/>
        </authorList>
    </citation>
    <scope>NUCLEOTIDE SEQUENCE [LARGE SCALE GENOMIC DNA]</scope>
    <source>
        <strain evidence="3">DSM 27370</strain>
    </source>
</reference>